<dbReference type="InterPro" id="IPR036135">
    <property type="entry name" value="MoeA_linker/N_sf"/>
</dbReference>
<dbReference type="EC" id="2.10.1.1" evidence="11"/>
<dbReference type="STRING" id="1030841.HMPREF9370_1448"/>
<dbReference type="Pfam" id="PF03453">
    <property type="entry name" value="MoeA_N"/>
    <property type="match status" value="1"/>
</dbReference>
<evidence type="ECO:0000256" key="10">
    <source>
        <dbReference type="ARBA" id="ARBA00047317"/>
    </source>
</evidence>
<reference evidence="13 14" key="1">
    <citation type="submission" date="2011-06" db="EMBL/GenBank/DDBJ databases">
        <authorList>
            <person name="Muzny D."/>
            <person name="Qin X."/>
            <person name="Deng J."/>
            <person name="Jiang H."/>
            <person name="Liu Y."/>
            <person name="Qu J."/>
            <person name="Song X.-Z."/>
            <person name="Zhang L."/>
            <person name="Thornton R."/>
            <person name="Coyle M."/>
            <person name="Francisco L."/>
            <person name="Jackson L."/>
            <person name="Javaid M."/>
            <person name="Korchina V."/>
            <person name="Kovar C."/>
            <person name="Mata R."/>
            <person name="Mathew T."/>
            <person name="Ngo R."/>
            <person name="Nguyen L."/>
            <person name="Nguyen N."/>
            <person name="Okwuonu G."/>
            <person name="Ongeri F."/>
            <person name="Pham C."/>
            <person name="Simmons D."/>
            <person name="Wilczek-Boney K."/>
            <person name="Hale W."/>
            <person name="Jakkamsetti A."/>
            <person name="Pham P."/>
            <person name="Ruth R."/>
            <person name="San Lucas F."/>
            <person name="Warren J."/>
            <person name="Zhang J."/>
            <person name="Zhao Z."/>
            <person name="Zhou C."/>
            <person name="Zhu D."/>
            <person name="Lee S."/>
            <person name="Bess C."/>
            <person name="Blankenburg K."/>
            <person name="Forbes L."/>
            <person name="Fu Q."/>
            <person name="Gubbala S."/>
            <person name="Hirani K."/>
            <person name="Jayaseelan J.C."/>
            <person name="Lara F."/>
            <person name="Munidasa M."/>
            <person name="Palculict T."/>
            <person name="Patil S."/>
            <person name="Pu L.-L."/>
            <person name="Saada N."/>
            <person name="Tang L."/>
            <person name="Weissenberger G."/>
            <person name="Zhu Y."/>
            <person name="Hemphill L."/>
            <person name="Shang Y."/>
            <person name="Youmans B."/>
            <person name="Ayvaz T."/>
            <person name="Ross M."/>
            <person name="Santibanez J."/>
            <person name="Aqrawi P."/>
            <person name="Gross S."/>
            <person name="Joshi V."/>
            <person name="Fowler G."/>
            <person name="Nazareth L."/>
            <person name="Reid J."/>
            <person name="Worley K."/>
            <person name="Petrosino J."/>
            <person name="Highlander S."/>
            <person name="Gibbs R."/>
        </authorList>
    </citation>
    <scope>NUCLEOTIDE SEQUENCE [LARGE SCALE GENOMIC DNA]</scope>
    <source>
        <strain evidence="13 14">9715</strain>
    </source>
</reference>
<dbReference type="Gene3D" id="2.40.340.10">
    <property type="entry name" value="MoeA, C-terminal, domain IV"/>
    <property type="match status" value="1"/>
</dbReference>
<dbReference type="PANTHER" id="PTHR10192:SF5">
    <property type="entry name" value="GEPHYRIN"/>
    <property type="match status" value="1"/>
</dbReference>
<dbReference type="SUPFAM" id="SSF53218">
    <property type="entry name" value="Molybdenum cofactor biosynthesis proteins"/>
    <property type="match status" value="1"/>
</dbReference>
<comment type="catalytic activity">
    <reaction evidence="10">
        <text>adenylyl-molybdopterin + molybdate = Mo-molybdopterin + AMP + H(+)</text>
        <dbReference type="Rhea" id="RHEA:35047"/>
        <dbReference type="ChEBI" id="CHEBI:15378"/>
        <dbReference type="ChEBI" id="CHEBI:36264"/>
        <dbReference type="ChEBI" id="CHEBI:62727"/>
        <dbReference type="ChEBI" id="CHEBI:71302"/>
        <dbReference type="ChEBI" id="CHEBI:456215"/>
        <dbReference type="EC" id="2.10.1.1"/>
    </reaction>
</comment>
<dbReference type="InterPro" id="IPR036688">
    <property type="entry name" value="MoeA_C_domain_IV_sf"/>
</dbReference>
<comment type="similarity">
    <text evidence="4 11">Belongs to the MoeA family.</text>
</comment>
<evidence type="ECO:0000256" key="9">
    <source>
        <dbReference type="ARBA" id="ARBA00023150"/>
    </source>
</evidence>
<dbReference type="Gene3D" id="3.90.105.10">
    <property type="entry name" value="Molybdopterin biosynthesis moea protein, domain 2"/>
    <property type="match status" value="1"/>
</dbReference>
<dbReference type="InterPro" id="IPR036425">
    <property type="entry name" value="MoaB/Mog-like_dom_sf"/>
</dbReference>
<evidence type="ECO:0000256" key="1">
    <source>
        <dbReference type="ARBA" id="ARBA00001946"/>
    </source>
</evidence>
<comment type="function">
    <text evidence="2 11">Catalyzes the insertion of molybdate into adenylated molybdopterin with the concomitant release of AMP.</text>
</comment>
<dbReference type="UniPathway" id="UPA00344"/>
<dbReference type="SMART" id="SM00852">
    <property type="entry name" value="MoCF_biosynth"/>
    <property type="match status" value="1"/>
</dbReference>
<evidence type="ECO:0000256" key="6">
    <source>
        <dbReference type="ARBA" id="ARBA00022679"/>
    </source>
</evidence>
<evidence type="ECO:0000313" key="13">
    <source>
        <dbReference type="EMBL" id="EGZ46084.1"/>
    </source>
</evidence>
<proteinExistence type="inferred from homology"/>
<comment type="cofactor">
    <cofactor evidence="1 11">
        <name>Mg(2+)</name>
        <dbReference type="ChEBI" id="CHEBI:18420"/>
    </cofactor>
</comment>
<organism evidence="13 14">
    <name type="scientific">Neisseria wadsworthii 9715</name>
    <dbReference type="NCBI Taxonomy" id="1030841"/>
    <lineage>
        <taxon>Bacteria</taxon>
        <taxon>Pseudomonadati</taxon>
        <taxon>Pseudomonadota</taxon>
        <taxon>Betaproteobacteria</taxon>
        <taxon>Neisseriales</taxon>
        <taxon>Neisseriaceae</taxon>
        <taxon>Neisseria</taxon>
    </lineage>
</organism>
<dbReference type="Gene3D" id="2.170.190.11">
    <property type="entry name" value="Molybdopterin biosynthesis moea protein, domain 3"/>
    <property type="match status" value="1"/>
</dbReference>
<feature type="domain" description="MoaB/Mog" evidence="12">
    <location>
        <begin position="174"/>
        <end position="311"/>
    </location>
</feature>
<keyword evidence="7 11" id="KW-0479">Metal-binding</keyword>
<dbReference type="Proteomes" id="UP000005336">
    <property type="component" value="Unassembled WGS sequence"/>
</dbReference>
<name>G4CQT8_9NEIS</name>
<dbReference type="InterPro" id="IPR005110">
    <property type="entry name" value="MoeA_linker/N"/>
</dbReference>
<dbReference type="NCBIfam" id="TIGR00177">
    <property type="entry name" value="molyb_syn"/>
    <property type="match status" value="1"/>
</dbReference>
<evidence type="ECO:0000256" key="5">
    <source>
        <dbReference type="ARBA" id="ARBA00022505"/>
    </source>
</evidence>
<dbReference type="EMBL" id="AGAZ01000052">
    <property type="protein sequence ID" value="EGZ46084.1"/>
    <property type="molecule type" value="Genomic_DNA"/>
</dbReference>
<keyword evidence="6 11" id="KW-0808">Transferase</keyword>
<comment type="pathway">
    <text evidence="3 11">Cofactor biosynthesis; molybdopterin biosynthesis.</text>
</comment>
<dbReference type="FunFam" id="3.40.980.10:FF:000004">
    <property type="entry name" value="Molybdopterin molybdenumtransferase"/>
    <property type="match status" value="1"/>
</dbReference>
<dbReference type="SUPFAM" id="SSF63882">
    <property type="entry name" value="MoeA N-terminal region -like"/>
    <property type="match status" value="1"/>
</dbReference>
<dbReference type="GO" id="GO:0046872">
    <property type="term" value="F:metal ion binding"/>
    <property type="evidence" value="ECO:0007669"/>
    <property type="project" value="UniProtKB-UniRule"/>
</dbReference>
<evidence type="ECO:0000256" key="11">
    <source>
        <dbReference type="RuleBase" id="RU365090"/>
    </source>
</evidence>
<keyword evidence="5 11" id="KW-0500">Molybdenum</keyword>
<dbReference type="PANTHER" id="PTHR10192">
    <property type="entry name" value="MOLYBDOPTERIN BIOSYNTHESIS PROTEIN"/>
    <property type="match status" value="1"/>
</dbReference>
<sequence>MLDFETALTQLLATHSCRQGSETVCLSESMGRILAEPLIARYPSPLFDNSAMDGYAVCDNQGGLQDFTVVSRIMAGETSDTPLQHGQAVRIFTGAALPPQTTAVVLQEDCRVEGDKLHADVAIKAGQHMRLKAEEIEEGDILLARGSMMSAAAVGLAASQGYRELPVYRKMKAVVFSSGNELTEPGAELGKGKIYDANRYQLIAWLRNLGIETDDGGILPDDLAHTQTALQQAGEQYDVIITSGGASVGDADYLKQALQNIGVLTEHSIAIKPGKPFAWGKAGGAHIFVLPGNPVSAFVTGQILLLPVLNKLMGKNEADWQLAELYVSAAFTTKKAIKRREFLRVRVETVDSGETIARLLPNQGSAMLATCVAANALCDVPPNTLIKAGSKVRVLMLK</sequence>
<dbReference type="InterPro" id="IPR005111">
    <property type="entry name" value="MoeA_C_domain_IV"/>
</dbReference>
<dbReference type="Gene3D" id="3.40.980.10">
    <property type="entry name" value="MoaB/Mog-like domain"/>
    <property type="match status" value="1"/>
</dbReference>
<dbReference type="Pfam" id="PF03454">
    <property type="entry name" value="MoeA_C"/>
    <property type="match status" value="1"/>
</dbReference>
<evidence type="ECO:0000313" key="14">
    <source>
        <dbReference type="Proteomes" id="UP000005336"/>
    </source>
</evidence>
<evidence type="ECO:0000256" key="3">
    <source>
        <dbReference type="ARBA" id="ARBA00005046"/>
    </source>
</evidence>
<dbReference type="NCBIfam" id="NF045515">
    <property type="entry name" value="Glp_gephyrin"/>
    <property type="match status" value="1"/>
</dbReference>
<keyword evidence="8 11" id="KW-0460">Magnesium</keyword>
<dbReference type="InterPro" id="IPR001453">
    <property type="entry name" value="MoaB/Mog_dom"/>
</dbReference>
<dbReference type="RefSeq" id="WP_009116589.1">
    <property type="nucleotide sequence ID" value="NZ_JH165159.1"/>
</dbReference>
<gene>
    <name evidence="13" type="primary">moeA</name>
    <name evidence="13" type="ORF">HMPREF9370_1448</name>
</gene>
<evidence type="ECO:0000259" key="12">
    <source>
        <dbReference type="SMART" id="SM00852"/>
    </source>
</evidence>
<keyword evidence="9 11" id="KW-0501">Molybdenum cofactor biosynthesis</keyword>
<dbReference type="PATRIC" id="fig|1030841.3.peg.1433"/>
<evidence type="ECO:0000256" key="4">
    <source>
        <dbReference type="ARBA" id="ARBA00010763"/>
    </source>
</evidence>
<protein>
    <recommendedName>
        <fullName evidence="11">Molybdopterin molybdenumtransferase</fullName>
        <ecNumber evidence="11">2.10.1.1</ecNumber>
    </recommendedName>
</protein>
<dbReference type="Pfam" id="PF00994">
    <property type="entry name" value="MoCF_biosynth"/>
    <property type="match status" value="1"/>
</dbReference>
<dbReference type="AlphaFoldDB" id="G4CQT8"/>
<dbReference type="InterPro" id="IPR038987">
    <property type="entry name" value="MoeA-like"/>
</dbReference>
<keyword evidence="14" id="KW-1185">Reference proteome</keyword>
<evidence type="ECO:0000256" key="8">
    <source>
        <dbReference type="ARBA" id="ARBA00022842"/>
    </source>
</evidence>
<dbReference type="GO" id="GO:0005829">
    <property type="term" value="C:cytosol"/>
    <property type="evidence" value="ECO:0007669"/>
    <property type="project" value="TreeGrafter"/>
</dbReference>
<dbReference type="CDD" id="cd00887">
    <property type="entry name" value="MoeA"/>
    <property type="match status" value="1"/>
</dbReference>
<evidence type="ECO:0000256" key="2">
    <source>
        <dbReference type="ARBA" id="ARBA00002901"/>
    </source>
</evidence>
<dbReference type="HOGENOM" id="CLU_010186_7_0_4"/>
<dbReference type="SUPFAM" id="SSF63867">
    <property type="entry name" value="MoeA C-terminal domain-like"/>
    <property type="match status" value="1"/>
</dbReference>
<accession>G4CQT8</accession>
<comment type="caution">
    <text evidence="13">The sequence shown here is derived from an EMBL/GenBank/DDBJ whole genome shotgun (WGS) entry which is preliminary data.</text>
</comment>
<dbReference type="OrthoDB" id="9804758at2"/>
<dbReference type="GO" id="GO:0006777">
    <property type="term" value="P:Mo-molybdopterin cofactor biosynthetic process"/>
    <property type="evidence" value="ECO:0007669"/>
    <property type="project" value="UniProtKB-UniRule"/>
</dbReference>
<dbReference type="GO" id="GO:0061599">
    <property type="term" value="F:molybdopterin molybdotransferase activity"/>
    <property type="evidence" value="ECO:0007669"/>
    <property type="project" value="UniProtKB-UniRule"/>
</dbReference>
<evidence type="ECO:0000256" key="7">
    <source>
        <dbReference type="ARBA" id="ARBA00022723"/>
    </source>
</evidence>